<evidence type="ECO:0000313" key="2">
    <source>
        <dbReference type="RefSeq" id="XP_021859002.1"/>
    </source>
</evidence>
<evidence type="ECO:0000313" key="1">
    <source>
        <dbReference type="Proteomes" id="UP000813463"/>
    </source>
</evidence>
<gene>
    <name evidence="2" type="primary">LOC110798151</name>
</gene>
<name>A0A9R0J0C8_SPIOL</name>
<keyword evidence="1" id="KW-1185">Reference proteome</keyword>
<sequence>MAWTVAAHFSSSPIVASFWELEPKTSSHCVVSSLRSMTASFRVMASARNYTALQSRDSGHLIRVPSRDLFVVLPLYSDVSYCPRTLTGYWVGPDTEDGWGFVEAFIDKIL</sequence>
<dbReference type="AlphaFoldDB" id="A0A9R0J0C8"/>
<dbReference type="RefSeq" id="XP_021859002.1">
    <property type="nucleotide sequence ID" value="XM_022003310.2"/>
</dbReference>
<proteinExistence type="predicted"/>
<reference evidence="2" key="2">
    <citation type="submission" date="2025-08" db="UniProtKB">
        <authorList>
            <consortium name="RefSeq"/>
        </authorList>
    </citation>
    <scope>IDENTIFICATION</scope>
    <source>
        <tissue evidence="2">Leaf</tissue>
    </source>
</reference>
<dbReference type="Proteomes" id="UP000813463">
    <property type="component" value="Chromosome 4"/>
</dbReference>
<dbReference type="OrthoDB" id="1685715at2759"/>
<protein>
    <submittedName>
        <fullName evidence="2">Uncharacterized protein</fullName>
    </submittedName>
</protein>
<reference evidence="1" key="1">
    <citation type="journal article" date="2021" name="Nat. Commun.">
        <title>Genomic analyses provide insights into spinach domestication and the genetic basis of agronomic traits.</title>
        <authorList>
            <person name="Cai X."/>
            <person name="Sun X."/>
            <person name="Xu C."/>
            <person name="Sun H."/>
            <person name="Wang X."/>
            <person name="Ge C."/>
            <person name="Zhang Z."/>
            <person name="Wang Q."/>
            <person name="Fei Z."/>
            <person name="Jiao C."/>
            <person name="Wang Q."/>
        </authorList>
    </citation>
    <scope>NUCLEOTIDE SEQUENCE [LARGE SCALE GENOMIC DNA]</scope>
    <source>
        <strain evidence="1">cv. Varoflay</strain>
    </source>
</reference>
<dbReference type="GeneID" id="110798151"/>
<dbReference type="KEGG" id="soe:110798151"/>
<organism evidence="1 2">
    <name type="scientific">Spinacia oleracea</name>
    <name type="common">Spinach</name>
    <dbReference type="NCBI Taxonomy" id="3562"/>
    <lineage>
        <taxon>Eukaryota</taxon>
        <taxon>Viridiplantae</taxon>
        <taxon>Streptophyta</taxon>
        <taxon>Embryophyta</taxon>
        <taxon>Tracheophyta</taxon>
        <taxon>Spermatophyta</taxon>
        <taxon>Magnoliopsida</taxon>
        <taxon>eudicotyledons</taxon>
        <taxon>Gunneridae</taxon>
        <taxon>Pentapetalae</taxon>
        <taxon>Caryophyllales</taxon>
        <taxon>Chenopodiaceae</taxon>
        <taxon>Chenopodioideae</taxon>
        <taxon>Anserineae</taxon>
        <taxon>Spinacia</taxon>
    </lineage>
</organism>
<accession>A0A9R0J0C8</accession>